<reference evidence="1 2" key="1">
    <citation type="journal article" date="2020" name="Nature">
        <title>Six reference-quality genomes reveal evolution of bat adaptations.</title>
        <authorList>
            <person name="Jebb D."/>
            <person name="Huang Z."/>
            <person name="Pippel M."/>
            <person name="Hughes G.M."/>
            <person name="Lavrichenko K."/>
            <person name="Devanna P."/>
            <person name="Winkler S."/>
            <person name="Jermiin L.S."/>
            <person name="Skirmuntt E.C."/>
            <person name="Katzourakis A."/>
            <person name="Burkitt-Gray L."/>
            <person name="Ray D.A."/>
            <person name="Sullivan K.A.M."/>
            <person name="Roscito J.G."/>
            <person name="Kirilenko B.M."/>
            <person name="Davalos L.M."/>
            <person name="Corthals A.P."/>
            <person name="Power M.L."/>
            <person name="Jones G."/>
            <person name="Ransome R.D."/>
            <person name="Dechmann D.K.N."/>
            <person name="Locatelli A.G."/>
            <person name="Puechmaille S.J."/>
            <person name="Fedrigo O."/>
            <person name="Jarvis E.D."/>
            <person name="Hiller M."/>
            <person name="Vernes S.C."/>
            <person name="Myers E.W."/>
            <person name="Teeling E.C."/>
        </authorList>
    </citation>
    <scope>NUCLEOTIDE SEQUENCE [LARGE SCALE GENOMIC DNA]</scope>
    <source>
        <strain evidence="1">MRouAeg1</strain>
        <tissue evidence="1">Muscle</tissue>
    </source>
</reference>
<accession>A0A7J8E990</accession>
<sequence length="133" mass="14862">MTRKVTACQPLNPNGPPLAFRGCGRPGICLRPKCSLSHSSAAGGAGLSFFPFDIWPQRQQSLRARGVNVPDSQLRAAPHRASHWLLLRFPTRDTDVWSPLVRWEGVGKSRCCPLLRRFPRTPLRQQAERVPQG</sequence>
<gene>
    <name evidence="1" type="ORF">HJG63_008212</name>
</gene>
<name>A0A7J8E990_ROUAE</name>
<dbReference type="Proteomes" id="UP000593571">
    <property type="component" value="Unassembled WGS sequence"/>
</dbReference>
<protein>
    <submittedName>
        <fullName evidence="1">Uncharacterized protein</fullName>
    </submittedName>
</protein>
<keyword evidence="2" id="KW-1185">Reference proteome</keyword>
<organism evidence="1 2">
    <name type="scientific">Rousettus aegyptiacus</name>
    <name type="common">Egyptian fruit bat</name>
    <name type="synonym">Pteropus aegyptiacus</name>
    <dbReference type="NCBI Taxonomy" id="9407"/>
    <lineage>
        <taxon>Eukaryota</taxon>
        <taxon>Metazoa</taxon>
        <taxon>Chordata</taxon>
        <taxon>Craniata</taxon>
        <taxon>Vertebrata</taxon>
        <taxon>Euteleostomi</taxon>
        <taxon>Mammalia</taxon>
        <taxon>Eutheria</taxon>
        <taxon>Laurasiatheria</taxon>
        <taxon>Chiroptera</taxon>
        <taxon>Yinpterochiroptera</taxon>
        <taxon>Pteropodoidea</taxon>
        <taxon>Pteropodidae</taxon>
        <taxon>Rousettinae</taxon>
        <taxon>Rousettus</taxon>
    </lineage>
</organism>
<dbReference type="EMBL" id="JACASE010000010">
    <property type="protein sequence ID" value="KAF6431732.1"/>
    <property type="molecule type" value="Genomic_DNA"/>
</dbReference>
<evidence type="ECO:0000313" key="1">
    <source>
        <dbReference type="EMBL" id="KAF6431732.1"/>
    </source>
</evidence>
<comment type="caution">
    <text evidence="1">The sequence shown here is derived from an EMBL/GenBank/DDBJ whole genome shotgun (WGS) entry which is preliminary data.</text>
</comment>
<evidence type="ECO:0000313" key="2">
    <source>
        <dbReference type="Proteomes" id="UP000593571"/>
    </source>
</evidence>
<proteinExistence type="predicted"/>
<dbReference type="AlphaFoldDB" id="A0A7J8E990"/>